<keyword evidence="1" id="KW-0808">Transferase</keyword>
<name>A0A1X1BS25_9GAMM</name>
<dbReference type="InterPro" id="IPR050587">
    <property type="entry name" value="GNT1/Glycosyltrans_8"/>
</dbReference>
<proteinExistence type="predicted"/>
<dbReference type="OrthoDB" id="9807549at2"/>
<reference evidence="1 2" key="1">
    <citation type="journal article" date="2017" name="Antonie Van Leeuwenhoek">
        <title>Phylogenomic resolution of the bacterial genus Pantoea and its relationship with Erwinia and Tatumella.</title>
        <authorList>
            <person name="Palmer M."/>
            <person name="Steenkamp E.T."/>
            <person name="Coetzee M.P."/>
            <person name="Chan W.Y."/>
            <person name="van Zyl E."/>
            <person name="De Maayer P."/>
            <person name="Coutinho T.A."/>
            <person name="Blom J."/>
            <person name="Smits T.H."/>
            <person name="Duffy B."/>
            <person name="Venter S.N."/>
        </authorList>
    </citation>
    <scope>NUCLEOTIDE SEQUENCE [LARGE SCALE GENOMIC DNA]</scope>
    <source>
        <strain evidence="1 2">LMG 24534</strain>
    </source>
</reference>
<dbReference type="InterPro" id="IPR029044">
    <property type="entry name" value="Nucleotide-diphossugar_trans"/>
</dbReference>
<dbReference type="RefSeq" id="WP_094121870.1">
    <property type="nucleotide sequence ID" value="NZ_MLFN01000067.1"/>
</dbReference>
<dbReference type="AlphaFoldDB" id="A0A1X1BS25"/>
<accession>A0A1X1BS25</accession>
<dbReference type="CDD" id="cd02537">
    <property type="entry name" value="GT8_Glycogenin"/>
    <property type="match status" value="1"/>
</dbReference>
<gene>
    <name evidence="1" type="ORF">HA41_17360</name>
</gene>
<organism evidence="1 2">
    <name type="scientific">Pantoea conspicua</name>
    <dbReference type="NCBI Taxonomy" id="472705"/>
    <lineage>
        <taxon>Bacteria</taxon>
        <taxon>Pseudomonadati</taxon>
        <taxon>Pseudomonadota</taxon>
        <taxon>Gammaproteobacteria</taxon>
        <taxon>Enterobacterales</taxon>
        <taxon>Erwiniaceae</taxon>
        <taxon>Pantoea</taxon>
    </lineage>
</organism>
<dbReference type="InterPro" id="IPR002495">
    <property type="entry name" value="Glyco_trans_8"/>
</dbReference>
<dbReference type="PANTHER" id="PTHR11183">
    <property type="entry name" value="GLYCOGENIN SUBFAMILY MEMBER"/>
    <property type="match status" value="1"/>
</dbReference>
<dbReference type="GO" id="GO:0016757">
    <property type="term" value="F:glycosyltransferase activity"/>
    <property type="evidence" value="ECO:0007669"/>
    <property type="project" value="InterPro"/>
</dbReference>
<dbReference type="Pfam" id="PF01501">
    <property type="entry name" value="Glyco_transf_8"/>
    <property type="match status" value="1"/>
</dbReference>
<dbReference type="EMBL" id="MLFN01000067">
    <property type="protein sequence ID" value="ORM50947.1"/>
    <property type="molecule type" value="Genomic_DNA"/>
</dbReference>
<dbReference type="STRING" id="472705.GCA_001743465_02418"/>
<evidence type="ECO:0000313" key="2">
    <source>
        <dbReference type="Proteomes" id="UP000193933"/>
    </source>
</evidence>
<protein>
    <submittedName>
        <fullName evidence="1">Glycosyl transferase</fullName>
    </submittedName>
</protein>
<evidence type="ECO:0000313" key="1">
    <source>
        <dbReference type="EMBL" id="ORM50947.1"/>
    </source>
</evidence>
<comment type="caution">
    <text evidence="1">The sequence shown here is derived from an EMBL/GenBank/DDBJ whole genome shotgun (WGS) entry which is preliminary data.</text>
</comment>
<keyword evidence="2" id="KW-1185">Reference proteome</keyword>
<dbReference type="SUPFAM" id="SSF53448">
    <property type="entry name" value="Nucleotide-diphospho-sugar transferases"/>
    <property type="match status" value="1"/>
</dbReference>
<dbReference type="Gene3D" id="3.90.550.10">
    <property type="entry name" value="Spore Coat Polysaccharide Biosynthesis Protein SpsA, Chain A"/>
    <property type="match status" value="1"/>
</dbReference>
<dbReference type="Proteomes" id="UP000193933">
    <property type="component" value="Unassembled WGS sequence"/>
</dbReference>
<sequence length="277" mass="31898">MFAWVTLLTQPDYLVGVKALHHSLKQSNSQWPLVVMTTSAISTDDCQALQAEGCVIAPVEPIYPRADLDQHYASAQFGEVWTKLRAWQLTDYQRVVFLDADMLVLQNMDELFTLDLGDNLMAACHACRCNPNQIASYPADWQPEQCHYTWQARNQPAPASLDYYLNGGFLVLTPDNAVYDALEQRIAAIDDLSDYPFSEQDLLNEAFAGRWKPLSYIYNALKTLPFQHSPIWRDDEVKNLHFILAKPWKRDLAQPESQRDRYYMLDKLWWEKSGLAC</sequence>